<organism evidence="2 3">
    <name type="scientific">Podospora aff. communis PSN243</name>
    <dbReference type="NCBI Taxonomy" id="3040156"/>
    <lineage>
        <taxon>Eukaryota</taxon>
        <taxon>Fungi</taxon>
        <taxon>Dikarya</taxon>
        <taxon>Ascomycota</taxon>
        <taxon>Pezizomycotina</taxon>
        <taxon>Sordariomycetes</taxon>
        <taxon>Sordariomycetidae</taxon>
        <taxon>Sordariales</taxon>
        <taxon>Podosporaceae</taxon>
        <taxon>Podospora</taxon>
    </lineage>
</organism>
<evidence type="ECO:0008006" key="4">
    <source>
        <dbReference type="Google" id="ProtNLM"/>
    </source>
</evidence>
<protein>
    <recommendedName>
        <fullName evidence="4">C2H2-type domain-containing protein</fullName>
    </recommendedName>
</protein>
<reference evidence="2" key="2">
    <citation type="submission" date="2023-05" db="EMBL/GenBank/DDBJ databases">
        <authorList>
            <consortium name="Lawrence Berkeley National Laboratory"/>
            <person name="Steindorff A."/>
            <person name="Hensen N."/>
            <person name="Bonometti L."/>
            <person name="Westerberg I."/>
            <person name="Brannstrom I.O."/>
            <person name="Guillou S."/>
            <person name="Cros-Aarteil S."/>
            <person name="Calhoun S."/>
            <person name="Haridas S."/>
            <person name="Kuo A."/>
            <person name="Mondo S."/>
            <person name="Pangilinan J."/>
            <person name="Riley R."/>
            <person name="Labutti K."/>
            <person name="Andreopoulos B."/>
            <person name="Lipzen A."/>
            <person name="Chen C."/>
            <person name="Yanf M."/>
            <person name="Daum C."/>
            <person name="Ng V."/>
            <person name="Clum A."/>
            <person name="Ohm R."/>
            <person name="Martin F."/>
            <person name="Silar P."/>
            <person name="Natvig D."/>
            <person name="Lalanne C."/>
            <person name="Gautier V."/>
            <person name="Ament-Velasquez S.L."/>
            <person name="Kruys A."/>
            <person name="Hutchinson M.I."/>
            <person name="Powell A.J."/>
            <person name="Barry K."/>
            <person name="Miller A.N."/>
            <person name="Grigoriev I.V."/>
            <person name="Debuchy R."/>
            <person name="Gladieux P."/>
            <person name="Thoren M.H."/>
            <person name="Johannesson H."/>
        </authorList>
    </citation>
    <scope>NUCLEOTIDE SEQUENCE</scope>
    <source>
        <strain evidence="2">PSN243</strain>
    </source>
</reference>
<evidence type="ECO:0000313" key="3">
    <source>
        <dbReference type="Proteomes" id="UP001321760"/>
    </source>
</evidence>
<proteinExistence type="predicted"/>
<evidence type="ECO:0000256" key="1">
    <source>
        <dbReference type="SAM" id="MobiDB-lite"/>
    </source>
</evidence>
<feature type="region of interest" description="Disordered" evidence="1">
    <location>
        <begin position="217"/>
        <end position="261"/>
    </location>
</feature>
<dbReference type="Proteomes" id="UP001321760">
    <property type="component" value="Unassembled WGS sequence"/>
</dbReference>
<sequence>MNNGLLIVFRKKVHSGVIQHLAAYLRFLLHLQLQVGQISRCSQMITTTRPPTLFSGANSVPFWAAMPLSEAMMRRAGSAIIFNIWGNRFHDEWFAGFVTITPLSNGLSTPSMADPSLKAREVFEQRMQHIRQHILNDWQSSETQRPDFYMIQHLHKLGRLDHSGYQYAMSYSELPATVRPCEVIENVNLPSRSGAITVNLENRRHSNLRMHRRRGRDFDAPAGRAGDNPGIQEQGDTRVVSKGGPAPVRNDFASTSSGPYSTNYENGDEEADGRCHNGDIQMSTQLNGKEVDKVIYSDGVGRGRSRVVAKPPDLNSVLRHSPSRVSLPLCPSETGSLGEESTFDSELFTISDATESIPEIDAQSPLHLATRTVTAHLVQCFYVQQQQLHGGTPQPADSVACFTPEDSSAGGQQTGSGASKRTRADEVEEKGKGRDDAGDDPRQTSEKRLRVPPSFACPFWKLRPFGNHQGCHRHRLSRVRDVKQHLTRKHTPAAYCQRCFQVFETAAGLYEHIQGVNCSHIPGSQLDA</sequence>
<comment type="caution">
    <text evidence="2">The sequence shown here is derived from an EMBL/GenBank/DDBJ whole genome shotgun (WGS) entry which is preliminary data.</text>
</comment>
<keyword evidence="3" id="KW-1185">Reference proteome</keyword>
<gene>
    <name evidence="2" type="ORF">QBC34DRAFT_212214</name>
</gene>
<accession>A0AAV9G486</accession>
<name>A0AAV9G486_9PEZI</name>
<dbReference type="EMBL" id="MU865995">
    <property type="protein sequence ID" value="KAK4443321.1"/>
    <property type="molecule type" value="Genomic_DNA"/>
</dbReference>
<dbReference type="AlphaFoldDB" id="A0AAV9G486"/>
<dbReference type="PANTHER" id="PTHR38166">
    <property type="entry name" value="C2H2-TYPE DOMAIN-CONTAINING PROTEIN-RELATED"/>
    <property type="match status" value="1"/>
</dbReference>
<reference evidence="2" key="1">
    <citation type="journal article" date="2023" name="Mol. Phylogenet. Evol.">
        <title>Genome-scale phylogeny and comparative genomics of the fungal order Sordariales.</title>
        <authorList>
            <person name="Hensen N."/>
            <person name="Bonometti L."/>
            <person name="Westerberg I."/>
            <person name="Brannstrom I.O."/>
            <person name="Guillou S."/>
            <person name="Cros-Aarteil S."/>
            <person name="Calhoun S."/>
            <person name="Haridas S."/>
            <person name="Kuo A."/>
            <person name="Mondo S."/>
            <person name="Pangilinan J."/>
            <person name="Riley R."/>
            <person name="LaButti K."/>
            <person name="Andreopoulos B."/>
            <person name="Lipzen A."/>
            <person name="Chen C."/>
            <person name="Yan M."/>
            <person name="Daum C."/>
            <person name="Ng V."/>
            <person name="Clum A."/>
            <person name="Steindorff A."/>
            <person name="Ohm R.A."/>
            <person name="Martin F."/>
            <person name="Silar P."/>
            <person name="Natvig D.O."/>
            <person name="Lalanne C."/>
            <person name="Gautier V."/>
            <person name="Ament-Velasquez S.L."/>
            <person name="Kruys A."/>
            <person name="Hutchinson M.I."/>
            <person name="Powell A.J."/>
            <person name="Barry K."/>
            <person name="Miller A.N."/>
            <person name="Grigoriev I.V."/>
            <person name="Debuchy R."/>
            <person name="Gladieux P."/>
            <person name="Hiltunen Thoren M."/>
            <person name="Johannesson H."/>
        </authorList>
    </citation>
    <scope>NUCLEOTIDE SEQUENCE</scope>
    <source>
        <strain evidence="2">PSN243</strain>
    </source>
</reference>
<feature type="compositionally biased region" description="Low complexity" evidence="1">
    <location>
        <begin position="407"/>
        <end position="419"/>
    </location>
</feature>
<dbReference type="PANTHER" id="PTHR38166:SF1">
    <property type="entry name" value="C2H2-TYPE DOMAIN-CONTAINING PROTEIN"/>
    <property type="match status" value="1"/>
</dbReference>
<feature type="compositionally biased region" description="Basic and acidic residues" evidence="1">
    <location>
        <begin position="422"/>
        <end position="448"/>
    </location>
</feature>
<feature type="compositionally biased region" description="Polar residues" evidence="1">
    <location>
        <begin position="252"/>
        <end position="261"/>
    </location>
</feature>
<feature type="region of interest" description="Disordered" evidence="1">
    <location>
        <begin position="392"/>
        <end position="448"/>
    </location>
</feature>
<evidence type="ECO:0000313" key="2">
    <source>
        <dbReference type="EMBL" id="KAK4443321.1"/>
    </source>
</evidence>